<dbReference type="AlphaFoldDB" id="A0A0F9CMX1"/>
<proteinExistence type="predicted"/>
<sequence>MSLSRSQVRTAVRTILNEPTAIFFTDANINEWISEGSRDITFKTFCLQAVTSFVTINGTSNYVYPTTIGTTAVDTIGVKALINSNDLSLQYVSLDLLGRVGAGTNVEQKWSDWARRLYITPTPTAVYTMEVLIWYTIGESSDVLNLPSPYHHLLILYGAYRGFMKRRDYVAGATLLQQYNSEVDRIISTITRKFGVYEVTGIKQNIKDQSSAD</sequence>
<gene>
    <name evidence="1" type="ORF">LCGC14_2304650</name>
</gene>
<dbReference type="InterPro" id="IPR056209">
    <property type="entry name" value="SU10_adaptor"/>
</dbReference>
<reference evidence="1" key="1">
    <citation type="journal article" date="2015" name="Nature">
        <title>Complex archaea that bridge the gap between prokaryotes and eukaryotes.</title>
        <authorList>
            <person name="Spang A."/>
            <person name="Saw J.H."/>
            <person name="Jorgensen S.L."/>
            <person name="Zaremba-Niedzwiedzka K."/>
            <person name="Martijn J."/>
            <person name="Lind A.E."/>
            <person name="van Eijk R."/>
            <person name="Schleper C."/>
            <person name="Guy L."/>
            <person name="Ettema T.J."/>
        </authorList>
    </citation>
    <scope>NUCLEOTIDE SEQUENCE</scope>
</reference>
<dbReference type="EMBL" id="LAZR01032568">
    <property type="protein sequence ID" value="KKL50524.1"/>
    <property type="molecule type" value="Genomic_DNA"/>
</dbReference>
<accession>A0A0F9CMX1</accession>
<dbReference type="Pfam" id="PF24175">
    <property type="entry name" value="SU10_adaptor"/>
    <property type="match status" value="1"/>
</dbReference>
<comment type="caution">
    <text evidence="1">The sequence shown here is derived from an EMBL/GenBank/DDBJ whole genome shotgun (WGS) entry which is preliminary data.</text>
</comment>
<organism evidence="1">
    <name type="scientific">marine sediment metagenome</name>
    <dbReference type="NCBI Taxonomy" id="412755"/>
    <lineage>
        <taxon>unclassified sequences</taxon>
        <taxon>metagenomes</taxon>
        <taxon>ecological metagenomes</taxon>
    </lineage>
</organism>
<name>A0A0F9CMX1_9ZZZZ</name>
<evidence type="ECO:0000313" key="1">
    <source>
        <dbReference type="EMBL" id="KKL50524.1"/>
    </source>
</evidence>
<protein>
    <submittedName>
        <fullName evidence="1">Uncharacterized protein</fullName>
    </submittedName>
</protein>